<evidence type="ECO:0000313" key="2">
    <source>
        <dbReference type="EMBL" id="ATZ50811.1"/>
    </source>
</evidence>
<dbReference type="AlphaFoldDB" id="A0A384JK24"/>
<dbReference type="RefSeq" id="XP_024549213.1">
    <property type="nucleotide sequence ID" value="XM_024693427.1"/>
</dbReference>
<sequence length="175" mass="19669">MLYQIHIPVLLSLMASASAYWIQFNAESRCASKETLRSWSGSTSRGCQARFPRKASSAFVTNTGTSDDNTVVVFYSSQDCNPENAIARVESGCVGIESENLEIKYQSFNVIRTFDSARITPISKNEFGYQHGGIKLYKGVEYRWLKQLDGSFRGVFPEEWDDAILKQRKVPTSVS</sequence>
<dbReference type="Proteomes" id="UP000001798">
    <property type="component" value="Chromosome 6"/>
</dbReference>
<dbReference type="GeneID" id="5436835"/>
<feature type="signal peptide" evidence="1">
    <location>
        <begin position="1"/>
        <end position="19"/>
    </location>
</feature>
<dbReference type="EMBL" id="CP009810">
    <property type="protein sequence ID" value="ATZ50811.1"/>
    <property type="molecule type" value="Genomic_DNA"/>
</dbReference>
<evidence type="ECO:0000256" key="1">
    <source>
        <dbReference type="SAM" id="SignalP"/>
    </source>
</evidence>
<dbReference type="OrthoDB" id="2129288at2759"/>
<proteinExistence type="predicted"/>
<name>A0A384JK24_BOTFB</name>
<dbReference type="VEuPathDB" id="FungiDB:Bcin06g02910"/>
<keyword evidence="3" id="KW-1185">Reference proteome</keyword>
<protein>
    <submittedName>
        <fullName evidence="2">Uncharacterized protein</fullName>
    </submittedName>
</protein>
<organism evidence="2 3">
    <name type="scientific">Botryotinia fuckeliana (strain B05.10)</name>
    <name type="common">Noble rot fungus</name>
    <name type="synonym">Botrytis cinerea</name>
    <dbReference type="NCBI Taxonomy" id="332648"/>
    <lineage>
        <taxon>Eukaryota</taxon>
        <taxon>Fungi</taxon>
        <taxon>Dikarya</taxon>
        <taxon>Ascomycota</taxon>
        <taxon>Pezizomycotina</taxon>
        <taxon>Leotiomycetes</taxon>
        <taxon>Helotiales</taxon>
        <taxon>Sclerotiniaceae</taxon>
        <taxon>Botrytis</taxon>
    </lineage>
</organism>
<accession>A0A384JK24</accession>
<dbReference type="KEGG" id="bfu:BCIN_06g02910"/>
<keyword evidence="1" id="KW-0732">Signal</keyword>
<gene>
    <name evidence="2" type="ORF">BCIN_06g02910</name>
</gene>
<reference evidence="2 3" key="3">
    <citation type="journal article" date="2017" name="Mol. Plant Pathol.">
        <title>A gapless genome sequence of the fungus Botrytis cinerea.</title>
        <authorList>
            <person name="Van Kan J.A."/>
            <person name="Stassen J.H."/>
            <person name="Mosbach A."/>
            <person name="Van Der Lee T.A."/>
            <person name="Faino L."/>
            <person name="Farmer A.D."/>
            <person name="Papasotiriou D.G."/>
            <person name="Zhou S."/>
            <person name="Seidl M.F."/>
            <person name="Cottam E."/>
            <person name="Edel D."/>
            <person name="Hahn M."/>
            <person name="Schwartz D.C."/>
            <person name="Dietrich R.A."/>
            <person name="Widdison S."/>
            <person name="Scalliet G."/>
        </authorList>
    </citation>
    <scope>NUCLEOTIDE SEQUENCE [LARGE SCALE GENOMIC DNA]</scope>
    <source>
        <strain evidence="2 3">B05.10</strain>
    </source>
</reference>
<evidence type="ECO:0000313" key="3">
    <source>
        <dbReference type="Proteomes" id="UP000001798"/>
    </source>
</evidence>
<feature type="chain" id="PRO_5016747884" evidence="1">
    <location>
        <begin position="20"/>
        <end position="175"/>
    </location>
</feature>
<reference evidence="2 3" key="2">
    <citation type="journal article" date="2012" name="Eukaryot. Cell">
        <title>Genome update of Botrytis cinerea strains B05.10 and T4.</title>
        <authorList>
            <person name="Staats M."/>
            <person name="van Kan J.A."/>
        </authorList>
    </citation>
    <scope>NUCLEOTIDE SEQUENCE [LARGE SCALE GENOMIC DNA]</scope>
    <source>
        <strain evidence="2 3">B05.10</strain>
    </source>
</reference>
<reference evidence="2 3" key="1">
    <citation type="journal article" date="2011" name="PLoS Genet.">
        <title>Genomic analysis of the necrotrophic fungal pathogens Sclerotinia sclerotiorum and Botrytis cinerea.</title>
        <authorList>
            <person name="Amselem J."/>
            <person name="Cuomo C.A."/>
            <person name="van Kan J.A."/>
            <person name="Viaud M."/>
            <person name="Benito E.P."/>
            <person name="Couloux A."/>
            <person name="Coutinho P.M."/>
            <person name="de Vries R.P."/>
            <person name="Dyer P.S."/>
            <person name="Fillinger S."/>
            <person name="Fournier E."/>
            <person name="Gout L."/>
            <person name="Hahn M."/>
            <person name="Kohn L."/>
            <person name="Lapalu N."/>
            <person name="Plummer K.M."/>
            <person name="Pradier J.M."/>
            <person name="Quevillon E."/>
            <person name="Sharon A."/>
            <person name="Simon A."/>
            <person name="ten Have A."/>
            <person name="Tudzynski B."/>
            <person name="Tudzynski P."/>
            <person name="Wincker P."/>
            <person name="Andrew M."/>
            <person name="Anthouard V."/>
            <person name="Beever R.E."/>
            <person name="Beffa R."/>
            <person name="Benoit I."/>
            <person name="Bouzid O."/>
            <person name="Brault B."/>
            <person name="Chen Z."/>
            <person name="Choquer M."/>
            <person name="Collemare J."/>
            <person name="Cotton P."/>
            <person name="Danchin E.G."/>
            <person name="Da Silva C."/>
            <person name="Gautier A."/>
            <person name="Giraud C."/>
            <person name="Giraud T."/>
            <person name="Gonzalez C."/>
            <person name="Grossetete S."/>
            <person name="Guldener U."/>
            <person name="Henrissat B."/>
            <person name="Howlett B.J."/>
            <person name="Kodira C."/>
            <person name="Kretschmer M."/>
            <person name="Lappartient A."/>
            <person name="Leroch M."/>
            <person name="Levis C."/>
            <person name="Mauceli E."/>
            <person name="Neuveglise C."/>
            <person name="Oeser B."/>
            <person name="Pearson M."/>
            <person name="Poulain J."/>
            <person name="Poussereau N."/>
            <person name="Quesneville H."/>
            <person name="Rascle C."/>
            <person name="Schumacher J."/>
            <person name="Segurens B."/>
            <person name="Sexton A."/>
            <person name="Silva E."/>
            <person name="Sirven C."/>
            <person name="Soanes D.M."/>
            <person name="Talbot N.J."/>
            <person name="Templeton M."/>
            <person name="Yandava C."/>
            <person name="Yarden O."/>
            <person name="Zeng Q."/>
            <person name="Rollins J.A."/>
            <person name="Lebrun M.H."/>
            <person name="Dickman M."/>
        </authorList>
    </citation>
    <scope>NUCLEOTIDE SEQUENCE [LARGE SCALE GENOMIC DNA]</scope>
    <source>
        <strain evidence="2 3">B05.10</strain>
    </source>
</reference>